<evidence type="ECO:0000313" key="3">
    <source>
        <dbReference type="Proteomes" id="UP000298545"/>
    </source>
</evidence>
<name>A0A4D7DKL4_9HYPH</name>
<evidence type="ECO:0000256" key="1">
    <source>
        <dbReference type="SAM" id="MobiDB-lite"/>
    </source>
</evidence>
<gene>
    <name evidence="2" type="ORF">CFBP5473_03755</name>
</gene>
<dbReference type="KEGG" id="alf:CFBP5473_03755"/>
<protein>
    <recommendedName>
        <fullName evidence="4">Protein transcription factor</fullName>
    </recommendedName>
</protein>
<dbReference type="RefSeq" id="WP_037171514.1">
    <property type="nucleotide sequence ID" value="NZ_CP072167.1"/>
</dbReference>
<accession>A0A4D7DKL4</accession>
<dbReference type="AlphaFoldDB" id="A0A4D7DKL4"/>
<sequence>MVLNIRSAEADNLARELAQIDQTTITNAVVSALRETLSARRKAETPSETARKILEKHGLSFKAGRKAPSSSAYHELDHDLDDDT</sequence>
<proteinExistence type="predicted"/>
<evidence type="ECO:0008006" key="4">
    <source>
        <dbReference type="Google" id="ProtNLM"/>
    </source>
</evidence>
<dbReference type="Pfam" id="PF07704">
    <property type="entry name" value="PSK_trans_fac"/>
    <property type="match status" value="1"/>
</dbReference>
<organism evidence="2 3">
    <name type="scientific">Agrobacterium larrymoorei</name>
    <dbReference type="NCBI Taxonomy" id="160699"/>
    <lineage>
        <taxon>Bacteria</taxon>
        <taxon>Pseudomonadati</taxon>
        <taxon>Pseudomonadota</taxon>
        <taxon>Alphaproteobacteria</taxon>
        <taxon>Hyphomicrobiales</taxon>
        <taxon>Rhizobiaceae</taxon>
        <taxon>Rhizobium/Agrobacterium group</taxon>
        <taxon>Agrobacterium</taxon>
    </lineage>
</organism>
<reference evidence="2 3" key="1">
    <citation type="submission" date="2019-04" db="EMBL/GenBank/DDBJ databases">
        <title>Complete genome sequence of Agrobacterium larrymoorei CFBP5473.</title>
        <authorList>
            <person name="Haryono M."/>
            <person name="Chou L."/>
            <person name="Lin Y.-C."/>
            <person name="Lai E.-M."/>
            <person name="Kuo C.-H."/>
        </authorList>
    </citation>
    <scope>NUCLEOTIDE SEQUENCE [LARGE SCALE GENOMIC DNA]</scope>
    <source>
        <strain evidence="2 3">CFBP5473</strain>
    </source>
</reference>
<dbReference type="Proteomes" id="UP000298545">
    <property type="component" value="Chromosome circular"/>
</dbReference>
<dbReference type="STRING" id="1367849.GCA_000518585_04045"/>
<feature type="region of interest" description="Disordered" evidence="1">
    <location>
        <begin position="59"/>
        <end position="84"/>
    </location>
</feature>
<dbReference type="EMBL" id="CP039691">
    <property type="protein sequence ID" value="QCI97105.1"/>
    <property type="molecule type" value="Genomic_DNA"/>
</dbReference>
<dbReference type="OrthoDB" id="9814421at2"/>
<evidence type="ECO:0000313" key="2">
    <source>
        <dbReference type="EMBL" id="QCI97105.1"/>
    </source>
</evidence>
<dbReference type="InterPro" id="IPR011660">
    <property type="entry name" value="VapB-like"/>
</dbReference>